<proteinExistence type="predicted"/>
<dbReference type="Proteomes" id="UP001163046">
    <property type="component" value="Unassembled WGS sequence"/>
</dbReference>
<sequence>LKRQRQSTYSRNCSAAHEAMMLARAIGQRIHDMCHEHKVDSQREKPRVLQREIFPVFREEYAETK</sequence>
<organism evidence="1 2">
    <name type="scientific">Desmophyllum pertusum</name>
    <dbReference type="NCBI Taxonomy" id="174260"/>
    <lineage>
        <taxon>Eukaryota</taxon>
        <taxon>Metazoa</taxon>
        <taxon>Cnidaria</taxon>
        <taxon>Anthozoa</taxon>
        <taxon>Hexacorallia</taxon>
        <taxon>Scleractinia</taxon>
        <taxon>Caryophylliina</taxon>
        <taxon>Caryophylliidae</taxon>
        <taxon>Desmophyllum</taxon>
    </lineage>
</organism>
<dbReference type="AlphaFoldDB" id="A0A9W9ZZK8"/>
<evidence type="ECO:0000313" key="1">
    <source>
        <dbReference type="EMBL" id="KAJ7390766.1"/>
    </source>
</evidence>
<gene>
    <name evidence="1" type="ORF">OS493_022324</name>
</gene>
<evidence type="ECO:0000313" key="2">
    <source>
        <dbReference type="Proteomes" id="UP001163046"/>
    </source>
</evidence>
<protein>
    <submittedName>
        <fullName evidence="1">Uncharacterized protein</fullName>
    </submittedName>
</protein>
<comment type="caution">
    <text evidence="1">The sequence shown here is derived from an EMBL/GenBank/DDBJ whole genome shotgun (WGS) entry which is preliminary data.</text>
</comment>
<dbReference type="EMBL" id="MU825411">
    <property type="protein sequence ID" value="KAJ7390766.1"/>
    <property type="molecule type" value="Genomic_DNA"/>
</dbReference>
<name>A0A9W9ZZK8_9CNID</name>
<reference evidence="1" key="1">
    <citation type="submission" date="2023-01" db="EMBL/GenBank/DDBJ databases">
        <title>Genome assembly of the deep-sea coral Lophelia pertusa.</title>
        <authorList>
            <person name="Herrera S."/>
            <person name="Cordes E."/>
        </authorList>
    </citation>
    <scope>NUCLEOTIDE SEQUENCE</scope>
    <source>
        <strain evidence="1">USNM1676648</strain>
        <tissue evidence="1">Polyp</tissue>
    </source>
</reference>
<accession>A0A9W9ZZK8</accession>
<feature type="non-terminal residue" evidence="1">
    <location>
        <position position="1"/>
    </location>
</feature>
<keyword evidence="2" id="KW-1185">Reference proteome</keyword>